<dbReference type="Pfam" id="PF02771">
    <property type="entry name" value="Acyl-CoA_dh_N"/>
    <property type="match status" value="1"/>
</dbReference>
<evidence type="ECO:0000256" key="2">
    <source>
        <dbReference type="ARBA" id="ARBA00009347"/>
    </source>
</evidence>
<dbReference type="InterPro" id="IPR036250">
    <property type="entry name" value="AcylCo_DH-like_C"/>
</dbReference>
<comment type="similarity">
    <text evidence="2 6">Belongs to the acyl-CoA dehydrogenase family.</text>
</comment>
<keyword evidence="3 6" id="KW-0285">Flavoprotein</keyword>
<organism evidence="10 11">
    <name type="scientific">Actinophytocola xinjiangensis</name>
    <dbReference type="NCBI Taxonomy" id="485602"/>
    <lineage>
        <taxon>Bacteria</taxon>
        <taxon>Bacillati</taxon>
        <taxon>Actinomycetota</taxon>
        <taxon>Actinomycetes</taxon>
        <taxon>Pseudonocardiales</taxon>
        <taxon>Pseudonocardiaceae</taxon>
    </lineage>
</organism>
<evidence type="ECO:0008006" key="12">
    <source>
        <dbReference type="Google" id="ProtNLM"/>
    </source>
</evidence>
<evidence type="ECO:0000313" key="10">
    <source>
        <dbReference type="EMBL" id="OLF13907.1"/>
    </source>
</evidence>
<dbReference type="Gene3D" id="1.10.540.10">
    <property type="entry name" value="Acyl-CoA dehydrogenase/oxidase, N-terminal domain"/>
    <property type="match status" value="1"/>
</dbReference>
<dbReference type="InterPro" id="IPR013786">
    <property type="entry name" value="AcylCoA_DH/ox_N"/>
</dbReference>
<dbReference type="GO" id="GO:0016627">
    <property type="term" value="F:oxidoreductase activity, acting on the CH-CH group of donors"/>
    <property type="evidence" value="ECO:0007669"/>
    <property type="project" value="InterPro"/>
</dbReference>
<dbReference type="InterPro" id="IPR037069">
    <property type="entry name" value="AcylCoA_DH/ox_N_sf"/>
</dbReference>
<comment type="cofactor">
    <cofactor evidence="1 6">
        <name>FAD</name>
        <dbReference type="ChEBI" id="CHEBI:57692"/>
    </cofactor>
</comment>
<dbReference type="EMBL" id="MSIF01000001">
    <property type="protein sequence ID" value="OLF13907.1"/>
    <property type="molecule type" value="Genomic_DNA"/>
</dbReference>
<comment type="caution">
    <text evidence="10">The sequence shown here is derived from an EMBL/GenBank/DDBJ whole genome shotgun (WGS) entry which is preliminary data.</text>
</comment>
<dbReference type="InterPro" id="IPR009075">
    <property type="entry name" value="AcylCo_DH/oxidase_C"/>
</dbReference>
<evidence type="ECO:0000256" key="6">
    <source>
        <dbReference type="RuleBase" id="RU362125"/>
    </source>
</evidence>
<dbReference type="AlphaFoldDB" id="A0A7Z0WSH4"/>
<dbReference type="GO" id="GO:0050660">
    <property type="term" value="F:flavin adenine dinucleotide binding"/>
    <property type="evidence" value="ECO:0007669"/>
    <property type="project" value="InterPro"/>
</dbReference>
<evidence type="ECO:0000259" key="7">
    <source>
        <dbReference type="Pfam" id="PF00441"/>
    </source>
</evidence>
<name>A0A7Z0WSH4_9PSEU</name>
<evidence type="ECO:0000259" key="9">
    <source>
        <dbReference type="Pfam" id="PF02771"/>
    </source>
</evidence>
<proteinExistence type="inferred from homology"/>
<dbReference type="SUPFAM" id="SSF56645">
    <property type="entry name" value="Acyl-CoA dehydrogenase NM domain-like"/>
    <property type="match status" value="1"/>
</dbReference>
<reference evidence="10 11" key="1">
    <citation type="submission" date="2016-12" db="EMBL/GenBank/DDBJ databases">
        <title>The draft genome sequence of Actinophytocola xinjiangensis.</title>
        <authorList>
            <person name="Wang W."/>
            <person name="Yuan L."/>
        </authorList>
    </citation>
    <scope>NUCLEOTIDE SEQUENCE [LARGE SCALE GENOMIC DNA]</scope>
    <source>
        <strain evidence="10 11">CGMCC 4.4663</strain>
    </source>
</reference>
<evidence type="ECO:0000256" key="5">
    <source>
        <dbReference type="ARBA" id="ARBA00023002"/>
    </source>
</evidence>
<dbReference type="InterPro" id="IPR009100">
    <property type="entry name" value="AcylCoA_DH/oxidase_NM_dom_sf"/>
</dbReference>
<feature type="domain" description="Acyl-CoA dehydrogenase/oxidase N-terminal" evidence="9">
    <location>
        <begin position="7"/>
        <end position="115"/>
    </location>
</feature>
<keyword evidence="4 6" id="KW-0274">FAD</keyword>
<evidence type="ECO:0000256" key="3">
    <source>
        <dbReference type="ARBA" id="ARBA00022630"/>
    </source>
</evidence>
<evidence type="ECO:0000256" key="4">
    <source>
        <dbReference type="ARBA" id="ARBA00022827"/>
    </source>
</evidence>
<evidence type="ECO:0000313" key="11">
    <source>
        <dbReference type="Proteomes" id="UP000185696"/>
    </source>
</evidence>
<dbReference type="InterPro" id="IPR052161">
    <property type="entry name" value="Mycobact_Acyl-CoA_DH"/>
</dbReference>
<dbReference type="SUPFAM" id="SSF47203">
    <property type="entry name" value="Acyl-CoA dehydrogenase C-terminal domain-like"/>
    <property type="match status" value="1"/>
</dbReference>
<dbReference type="FunFam" id="2.40.110.10:FF:000002">
    <property type="entry name" value="Acyl-CoA dehydrogenase fadE12"/>
    <property type="match status" value="1"/>
</dbReference>
<feature type="domain" description="Acyl-CoA oxidase/dehydrogenase middle" evidence="8">
    <location>
        <begin position="122"/>
        <end position="216"/>
    </location>
</feature>
<keyword evidence="11" id="KW-1185">Reference proteome</keyword>
<dbReference type="RefSeq" id="WP_075130855.1">
    <property type="nucleotide sequence ID" value="NZ_MSIF01000001.1"/>
</dbReference>
<dbReference type="GO" id="GO:0005886">
    <property type="term" value="C:plasma membrane"/>
    <property type="evidence" value="ECO:0007669"/>
    <property type="project" value="TreeGrafter"/>
</dbReference>
<accession>A0A7Z0WSH4</accession>
<dbReference type="Proteomes" id="UP000185696">
    <property type="component" value="Unassembled WGS sequence"/>
</dbReference>
<dbReference type="Gene3D" id="2.40.110.10">
    <property type="entry name" value="Butyryl-CoA Dehydrogenase, subunit A, domain 2"/>
    <property type="match status" value="1"/>
</dbReference>
<evidence type="ECO:0000259" key="8">
    <source>
        <dbReference type="Pfam" id="PF02770"/>
    </source>
</evidence>
<dbReference type="OrthoDB" id="4759677at2"/>
<dbReference type="Pfam" id="PF02770">
    <property type="entry name" value="Acyl-CoA_dh_M"/>
    <property type="match status" value="1"/>
</dbReference>
<dbReference type="InterPro" id="IPR006091">
    <property type="entry name" value="Acyl-CoA_Oxase/DH_mid-dom"/>
</dbReference>
<feature type="domain" description="Acyl-CoA dehydrogenase/oxidase C-terminal" evidence="7">
    <location>
        <begin position="230"/>
        <end position="366"/>
    </location>
</feature>
<dbReference type="PANTHER" id="PTHR43292">
    <property type="entry name" value="ACYL-COA DEHYDROGENASE"/>
    <property type="match status" value="1"/>
</dbReference>
<dbReference type="Pfam" id="PF00441">
    <property type="entry name" value="Acyl-CoA_dh_1"/>
    <property type="match status" value="1"/>
</dbReference>
<keyword evidence="5 6" id="KW-0560">Oxidoreductase</keyword>
<dbReference type="InterPro" id="IPR046373">
    <property type="entry name" value="Acyl-CoA_Oxase/DH_mid-dom_sf"/>
</dbReference>
<dbReference type="Gene3D" id="1.20.140.10">
    <property type="entry name" value="Butyryl-CoA Dehydrogenase, subunit A, domain 3"/>
    <property type="match status" value="1"/>
</dbReference>
<dbReference type="PANTHER" id="PTHR43292:SF3">
    <property type="entry name" value="ACYL-COA DEHYDROGENASE FADE29"/>
    <property type="match status" value="1"/>
</dbReference>
<protein>
    <recommendedName>
        <fullName evidence="12">Alkylation response protein AidB-like acyl-CoA dehydrogenase</fullName>
    </recommendedName>
</protein>
<gene>
    <name evidence="10" type="ORF">BLA60_01610</name>
</gene>
<sequence>MDFADTPEVARFRAGLRAWLAGHLDEYRHGTGYHSDAALAATLRWHRALAGAGYVAVSLPAEYGGRGLPDVYEAVINEELARAQAPAAPPIGHIAHAIADFAGDELKTRVLPGLLGCTSSWCQGFSEPGAGSDLASLTTTGRREGDEYVVDGQKIWTSGAMWADWCLLLLRTEADQPRHRGLSMLVVDMTSAGIERREITLANGSREFAEVFFDGVRVPAANLVGQAGIGWRIAMHMLTYERGPADMGWVGRLGHVLAAAVEDVRTGRCAADEPLRRRLVACAVNIDVLRWQVARSLVDRAGVAASVDKLLTTRIEQELFRVVGDLAGTGFVQGDDRFDEYLWSRAQSIYGGTQQIQRQIVAQRVLGLPRG</sequence>
<evidence type="ECO:0000256" key="1">
    <source>
        <dbReference type="ARBA" id="ARBA00001974"/>
    </source>
</evidence>